<protein>
    <submittedName>
        <fullName evidence="1">OSMotic avoidance abnormal family member-like protein</fullName>
    </submittedName>
</protein>
<dbReference type="EMBL" id="NCKU01004333">
    <property type="protein sequence ID" value="RWS06114.1"/>
    <property type="molecule type" value="Genomic_DNA"/>
</dbReference>
<reference evidence="1 2" key="1">
    <citation type="journal article" date="2018" name="Gigascience">
        <title>Genomes of trombidid mites reveal novel predicted allergens and laterally-transferred genes associated with secondary metabolism.</title>
        <authorList>
            <person name="Dong X."/>
            <person name="Chaisiri K."/>
            <person name="Xia D."/>
            <person name="Armstrong S.D."/>
            <person name="Fang Y."/>
            <person name="Donnelly M.J."/>
            <person name="Kadowaki T."/>
            <person name="McGarry J.W."/>
            <person name="Darby A.C."/>
            <person name="Makepeace B.L."/>
        </authorList>
    </citation>
    <scope>NUCLEOTIDE SEQUENCE [LARGE SCALE GENOMIC DNA]</scope>
    <source>
        <strain evidence="1">UoL-WK</strain>
    </source>
</reference>
<dbReference type="Proteomes" id="UP000285301">
    <property type="component" value="Unassembled WGS sequence"/>
</dbReference>
<accession>A0A443QSX6</accession>
<dbReference type="OrthoDB" id="533508at2759"/>
<feature type="non-terminal residue" evidence="1">
    <location>
        <position position="144"/>
    </location>
</feature>
<evidence type="ECO:0000313" key="1">
    <source>
        <dbReference type="EMBL" id="RWS06114.1"/>
    </source>
</evidence>
<proteinExistence type="predicted"/>
<evidence type="ECO:0000313" key="2">
    <source>
        <dbReference type="Proteomes" id="UP000285301"/>
    </source>
</evidence>
<sequence>MIEPSFQITISSDPNYMQNDVYKLANYSGGGLLIDCYRKRGEKALRKKIIELKQLMYYNGDGISFREELFSSDSMNKAKNERKSGGRGSTRKICWKMQYRGLYGESLLHIMISCNSETHTLIAKKLLRKYPALVFDIFENEEYY</sequence>
<keyword evidence="2" id="KW-1185">Reference proteome</keyword>
<comment type="caution">
    <text evidence="1">The sequence shown here is derived from an EMBL/GenBank/DDBJ whole genome shotgun (WGS) entry which is preliminary data.</text>
</comment>
<dbReference type="AlphaFoldDB" id="A0A443QSX6"/>
<organism evidence="1 2">
    <name type="scientific">Dinothrombium tinctorium</name>
    <dbReference type="NCBI Taxonomy" id="1965070"/>
    <lineage>
        <taxon>Eukaryota</taxon>
        <taxon>Metazoa</taxon>
        <taxon>Ecdysozoa</taxon>
        <taxon>Arthropoda</taxon>
        <taxon>Chelicerata</taxon>
        <taxon>Arachnida</taxon>
        <taxon>Acari</taxon>
        <taxon>Acariformes</taxon>
        <taxon>Trombidiformes</taxon>
        <taxon>Prostigmata</taxon>
        <taxon>Anystina</taxon>
        <taxon>Parasitengona</taxon>
        <taxon>Trombidioidea</taxon>
        <taxon>Trombidiidae</taxon>
        <taxon>Dinothrombium</taxon>
    </lineage>
</organism>
<dbReference type="STRING" id="1965070.A0A443QSX6"/>
<name>A0A443QSX6_9ACAR</name>
<gene>
    <name evidence="1" type="ORF">B4U79_02331</name>
</gene>